<reference evidence="2 3" key="1">
    <citation type="submission" date="2022-05" db="EMBL/GenBank/DDBJ databases">
        <title>Genome Resource of Streptomyces lavenduligriseus GA1-1, a Strain with Broad-Spectrum Antifungal Activity against Phytopathogenic Fungi.</title>
        <authorList>
            <person name="Qi D."/>
        </authorList>
    </citation>
    <scope>NUCLEOTIDE SEQUENCE [LARGE SCALE GENOMIC DNA]</scope>
    <source>
        <strain evidence="2 3">GA1-1</strain>
    </source>
</reference>
<evidence type="ECO:0000313" key="3">
    <source>
        <dbReference type="Proteomes" id="UP001202052"/>
    </source>
</evidence>
<dbReference type="EMBL" id="JAMCCK010000009">
    <property type="protein sequence ID" value="MCL3993116.1"/>
    <property type="molecule type" value="Genomic_DNA"/>
</dbReference>
<evidence type="ECO:0000256" key="1">
    <source>
        <dbReference type="SAM" id="MobiDB-lite"/>
    </source>
</evidence>
<gene>
    <name evidence="2" type="ORF">M4438_06200</name>
</gene>
<proteinExistence type="predicted"/>
<evidence type="ECO:0000313" key="2">
    <source>
        <dbReference type="EMBL" id="MCL3993116.1"/>
    </source>
</evidence>
<organism evidence="2 3">
    <name type="scientific">Streptomyces lavenduligriseus</name>
    <dbReference type="NCBI Taxonomy" id="67315"/>
    <lineage>
        <taxon>Bacteria</taxon>
        <taxon>Bacillati</taxon>
        <taxon>Actinomycetota</taxon>
        <taxon>Actinomycetes</taxon>
        <taxon>Kitasatosporales</taxon>
        <taxon>Streptomycetaceae</taxon>
        <taxon>Streptomyces</taxon>
    </lineage>
</organism>
<name>A0ABT0NPQ5_9ACTN</name>
<comment type="caution">
    <text evidence="2">The sequence shown here is derived from an EMBL/GenBank/DDBJ whole genome shotgun (WGS) entry which is preliminary data.</text>
</comment>
<sequence length="70" mass="7461">MAIVACLLLPVVGLLLYGMDRVEDWLTRPPRPPRHGAARHGAARHLRLIRGGGQGAGARARTGRRSADAA</sequence>
<keyword evidence="3" id="KW-1185">Reference proteome</keyword>
<feature type="region of interest" description="Disordered" evidence="1">
    <location>
        <begin position="48"/>
        <end position="70"/>
    </location>
</feature>
<protein>
    <submittedName>
        <fullName evidence="2">Uncharacterized protein</fullName>
    </submittedName>
</protein>
<dbReference type="RefSeq" id="WP_249457722.1">
    <property type="nucleotide sequence ID" value="NZ_JAMCCK010000009.1"/>
</dbReference>
<accession>A0ABT0NPQ5</accession>
<dbReference type="Proteomes" id="UP001202052">
    <property type="component" value="Unassembled WGS sequence"/>
</dbReference>